<sequence length="315" mass="34868">MAGGNQTAVVEFILLGLTSDPVAQVILFGLFLVTYTVTLLGNCSIILLIRIHSHLHTPMYFLLSHLSFTDMCISSTATPKLLENSLMGKTSISYMECAVQFFIASIFGPAECLLLAAMAYDRYVAICKPLAYPAIMSKRFCLLMVVDSYLGSLLTAFVFTSNLFRLSFCGPNVINHFFCDFPPLLKLSCSDTTLAKIIPSSFATLLILSTLAIIVVSYLYIMLAILRIKSSAGRGKAFSTCASHLTAVSLFYGSSAFIYMLPKSKYSMDQKKVVSMFYMVVIPMLNPLIYTLRNKEVKEALKRTLGIKGIYYGQF</sequence>
<evidence type="ECO:0000256" key="3">
    <source>
        <dbReference type="ARBA" id="ARBA00022989"/>
    </source>
</evidence>
<keyword evidence="2 8" id="KW-0812">Transmembrane</keyword>
<dbReference type="OMA" id="ISYMECA"/>
<evidence type="ECO:0000313" key="12">
    <source>
        <dbReference type="Proteomes" id="UP000002279"/>
    </source>
</evidence>
<dbReference type="HOGENOM" id="CLU_012526_1_0_1"/>
<keyword evidence="9" id="KW-0552">Olfaction</keyword>
<dbReference type="InterPro" id="IPR017452">
    <property type="entry name" value="GPCR_Rhodpsn_7TM"/>
</dbReference>
<dbReference type="PRINTS" id="PR00245">
    <property type="entry name" value="OLFACTORYR"/>
</dbReference>
<dbReference type="GeneID" id="100680941"/>
<feature type="domain" description="G-protein coupled receptors family 1 profile" evidence="10">
    <location>
        <begin position="41"/>
        <end position="290"/>
    </location>
</feature>
<dbReference type="Bgee" id="ENSOANG00000007955">
    <property type="expression patterns" value="Expressed in testis"/>
</dbReference>
<comment type="subcellular location">
    <subcellularLocation>
        <location evidence="9">Cell membrane</location>
        <topology evidence="9">Multi-pass membrane protein</topology>
    </subcellularLocation>
    <subcellularLocation>
        <location evidence="1">Membrane</location>
        <topology evidence="1">Multi-pass membrane protein</topology>
    </subcellularLocation>
</comment>
<dbReference type="SUPFAM" id="SSF81321">
    <property type="entry name" value="Family A G protein-coupled receptor-like"/>
    <property type="match status" value="1"/>
</dbReference>
<dbReference type="KEGG" id="oaa:100680941"/>
<gene>
    <name evidence="11" type="primary">LOC100680941</name>
</gene>
<dbReference type="OrthoDB" id="9440694at2759"/>
<evidence type="ECO:0000256" key="4">
    <source>
        <dbReference type="ARBA" id="ARBA00023040"/>
    </source>
</evidence>
<feature type="transmembrane region" description="Helical" evidence="9">
    <location>
        <begin position="25"/>
        <end position="48"/>
    </location>
</feature>
<dbReference type="GeneTree" id="ENSGT01150000286945"/>
<evidence type="ECO:0000256" key="9">
    <source>
        <dbReference type="RuleBase" id="RU363047"/>
    </source>
</evidence>
<reference evidence="11 12" key="1">
    <citation type="journal article" date="2008" name="Nature">
        <title>Genome analysis of the platypus reveals unique signatures of evolution.</title>
        <authorList>
            <person name="Warren W.C."/>
            <person name="Hillier L.W."/>
            <person name="Marshall Graves J.A."/>
            <person name="Birney E."/>
            <person name="Ponting C.P."/>
            <person name="Grutzner F."/>
            <person name="Belov K."/>
            <person name="Miller W."/>
            <person name="Clarke L."/>
            <person name="Chinwalla A.T."/>
            <person name="Yang S.P."/>
            <person name="Heger A."/>
            <person name="Locke D.P."/>
            <person name="Miethke P."/>
            <person name="Waters P.D."/>
            <person name="Veyrunes F."/>
            <person name="Fulton L."/>
            <person name="Fulton B."/>
            <person name="Graves T."/>
            <person name="Wallis J."/>
            <person name="Puente X.S."/>
            <person name="Lopez-Otin C."/>
            <person name="Ordonez G.R."/>
            <person name="Eichler E.E."/>
            <person name="Chen L."/>
            <person name="Cheng Z."/>
            <person name="Deakin J.E."/>
            <person name="Alsop A."/>
            <person name="Thompson K."/>
            <person name="Kirby P."/>
            <person name="Papenfuss A.T."/>
            <person name="Wakefield M.J."/>
            <person name="Olender T."/>
            <person name="Lancet D."/>
            <person name="Huttley G.A."/>
            <person name="Smit A.F."/>
            <person name="Pask A."/>
            <person name="Temple-Smith P."/>
            <person name="Batzer M.A."/>
            <person name="Walker J.A."/>
            <person name="Konkel M.K."/>
            <person name="Harris R.S."/>
            <person name="Whittington C.M."/>
            <person name="Wong E.S."/>
            <person name="Gemmell N.J."/>
            <person name="Buschiazzo E."/>
            <person name="Vargas Jentzsch I.M."/>
            <person name="Merkel A."/>
            <person name="Schmitz J."/>
            <person name="Zemann A."/>
            <person name="Churakov G."/>
            <person name="Kriegs J.O."/>
            <person name="Brosius J."/>
            <person name="Murchison E.P."/>
            <person name="Sachidanandam R."/>
            <person name="Smith C."/>
            <person name="Hannon G.J."/>
            <person name="Tsend-Ayush E."/>
            <person name="McMillan D."/>
            <person name="Attenborough R."/>
            <person name="Rens W."/>
            <person name="Ferguson-Smith M."/>
            <person name="Lefevre C.M."/>
            <person name="Sharp J.A."/>
            <person name="Nicholas K.R."/>
            <person name="Ray D.A."/>
            <person name="Kube M."/>
            <person name="Reinhardt R."/>
            <person name="Pringle T.H."/>
            <person name="Taylor J."/>
            <person name="Jones R.C."/>
            <person name="Nixon B."/>
            <person name="Dacheux J.L."/>
            <person name="Niwa H."/>
            <person name="Sekita Y."/>
            <person name="Huang X."/>
            <person name="Stark A."/>
            <person name="Kheradpour P."/>
            <person name="Kellis M."/>
            <person name="Flicek P."/>
            <person name="Chen Y."/>
            <person name="Webber C."/>
            <person name="Hardison R."/>
            <person name="Nelson J."/>
            <person name="Hallsworth-Pepin K."/>
            <person name="Delehaunty K."/>
            <person name="Markovic C."/>
            <person name="Minx P."/>
            <person name="Feng Y."/>
            <person name="Kremitzki C."/>
            <person name="Mitreva M."/>
            <person name="Glasscock J."/>
            <person name="Wylie T."/>
            <person name="Wohldmann P."/>
            <person name="Thiru P."/>
            <person name="Nhan M.N."/>
            <person name="Pohl C.S."/>
            <person name="Smith S.M."/>
            <person name="Hou S."/>
            <person name="Nefedov M."/>
            <person name="de Jong P.J."/>
            <person name="Renfree M.B."/>
            <person name="Mardis E.R."/>
            <person name="Wilson R.K."/>
        </authorList>
    </citation>
    <scope>NUCLEOTIDE SEQUENCE [LARGE SCALE GENOMIC DNA]</scope>
    <source>
        <strain evidence="11 12">Glennie</strain>
    </source>
</reference>
<evidence type="ECO:0000256" key="5">
    <source>
        <dbReference type="ARBA" id="ARBA00023136"/>
    </source>
</evidence>
<dbReference type="GO" id="GO:0005886">
    <property type="term" value="C:plasma membrane"/>
    <property type="evidence" value="ECO:0007669"/>
    <property type="project" value="UniProtKB-SubCell"/>
</dbReference>
<keyword evidence="6 8" id="KW-0675">Receptor</keyword>
<feature type="transmembrane region" description="Helical" evidence="9">
    <location>
        <begin position="60"/>
        <end position="78"/>
    </location>
</feature>
<keyword evidence="7 8" id="KW-0807">Transducer</keyword>
<feature type="transmembrane region" description="Helical" evidence="9">
    <location>
        <begin position="238"/>
        <end position="261"/>
    </location>
</feature>
<dbReference type="Proteomes" id="UP000002279">
    <property type="component" value="Chromosome 3"/>
</dbReference>
<keyword evidence="3 9" id="KW-1133">Transmembrane helix</keyword>
<reference evidence="11" key="3">
    <citation type="submission" date="2025-09" db="UniProtKB">
        <authorList>
            <consortium name="Ensembl"/>
        </authorList>
    </citation>
    <scope>IDENTIFICATION</scope>
    <source>
        <strain evidence="11">Glennie</strain>
    </source>
</reference>
<keyword evidence="12" id="KW-1185">Reference proteome</keyword>
<dbReference type="InterPro" id="IPR000725">
    <property type="entry name" value="Olfact_rcpt"/>
</dbReference>
<dbReference type="GO" id="GO:0005549">
    <property type="term" value="F:odorant binding"/>
    <property type="evidence" value="ECO:0000318"/>
    <property type="project" value="GO_Central"/>
</dbReference>
<dbReference type="PROSITE" id="PS50262">
    <property type="entry name" value="G_PROTEIN_RECEP_F1_2"/>
    <property type="match status" value="1"/>
</dbReference>
<evidence type="ECO:0000259" key="10">
    <source>
        <dbReference type="PROSITE" id="PS50262"/>
    </source>
</evidence>
<protein>
    <recommendedName>
        <fullName evidence="9">Olfactory receptor</fullName>
    </recommendedName>
</protein>
<dbReference type="Gene3D" id="1.20.1070.10">
    <property type="entry name" value="Rhodopsin 7-helix transmembrane proteins"/>
    <property type="match status" value="1"/>
</dbReference>
<keyword evidence="9" id="KW-0716">Sensory transduction</keyword>
<dbReference type="AlphaFoldDB" id="F7G4B3"/>
<feature type="transmembrane region" description="Helical" evidence="9">
    <location>
        <begin position="202"/>
        <end position="226"/>
    </location>
</feature>
<dbReference type="PRINTS" id="PR00237">
    <property type="entry name" value="GPCRRHODOPSN"/>
</dbReference>
<keyword evidence="4 8" id="KW-0297">G-protein coupled receptor</keyword>
<keyword evidence="9" id="KW-1003">Cell membrane</keyword>
<evidence type="ECO:0000256" key="2">
    <source>
        <dbReference type="ARBA" id="ARBA00022692"/>
    </source>
</evidence>
<organism evidence="11 12">
    <name type="scientific">Ornithorhynchus anatinus</name>
    <name type="common">Duckbill platypus</name>
    <dbReference type="NCBI Taxonomy" id="9258"/>
    <lineage>
        <taxon>Eukaryota</taxon>
        <taxon>Metazoa</taxon>
        <taxon>Chordata</taxon>
        <taxon>Craniata</taxon>
        <taxon>Vertebrata</taxon>
        <taxon>Euteleostomi</taxon>
        <taxon>Mammalia</taxon>
        <taxon>Monotremata</taxon>
        <taxon>Ornithorhynchidae</taxon>
        <taxon>Ornithorhynchus</taxon>
    </lineage>
</organism>
<evidence type="ECO:0000256" key="7">
    <source>
        <dbReference type="ARBA" id="ARBA00023224"/>
    </source>
</evidence>
<dbReference type="GO" id="GO:0004984">
    <property type="term" value="F:olfactory receptor activity"/>
    <property type="evidence" value="ECO:0000318"/>
    <property type="project" value="GO_Central"/>
</dbReference>
<accession>F7G4B3</accession>
<dbReference type="GO" id="GO:0004930">
    <property type="term" value="F:G protein-coupled receptor activity"/>
    <property type="evidence" value="ECO:0007669"/>
    <property type="project" value="UniProtKB-KW"/>
</dbReference>
<dbReference type="PANTHER" id="PTHR48018">
    <property type="entry name" value="OLFACTORY RECEPTOR"/>
    <property type="match status" value="1"/>
</dbReference>
<keyword evidence="5 9" id="KW-0472">Membrane</keyword>
<evidence type="ECO:0000256" key="8">
    <source>
        <dbReference type="RuleBase" id="RU000688"/>
    </source>
</evidence>
<dbReference type="eggNOG" id="ENOG502SKA1">
    <property type="taxonomic scope" value="Eukaryota"/>
</dbReference>
<proteinExistence type="inferred from homology"/>
<dbReference type="InterPro" id="IPR000276">
    <property type="entry name" value="GPCR_Rhodpsn"/>
</dbReference>
<dbReference type="STRING" id="9258.ENSOANP00000012656"/>
<dbReference type="PROSITE" id="PS00237">
    <property type="entry name" value="G_PROTEIN_RECEP_F1_1"/>
    <property type="match status" value="1"/>
</dbReference>
<dbReference type="CDD" id="cd15416">
    <property type="entry name" value="7tmA_OR5P-like"/>
    <property type="match status" value="1"/>
</dbReference>
<evidence type="ECO:0000256" key="6">
    <source>
        <dbReference type="ARBA" id="ARBA00023170"/>
    </source>
</evidence>
<dbReference type="InParanoid" id="F7G4B3"/>
<dbReference type="Ensembl" id="ENSOANT00000012658.3">
    <property type="protein sequence ID" value="ENSOANP00000012656.3"/>
    <property type="gene ID" value="ENSOANG00000007955.3"/>
</dbReference>
<feature type="transmembrane region" description="Helical" evidence="9">
    <location>
        <begin position="98"/>
        <end position="120"/>
    </location>
</feature>
<feature type="transmembrane region" description="Helical" evidence="9">
    <location>
        <begin position="273"/>
        <end position="292"/>
    </location>
</feature>
<evidence type="ECO:0000313" key="11">
    <source>
        <dbReference type="Ensembl" id="ENSOANP00000012656.3"/>
    </source>
</evidence>
<dbReference type="FunFam" id="1.20.1070.10:FF:000003">
    <property type="entry name" value="Olfactory receptor"/>
    <property type="match status" value="1"/>
</dbReference>
<evidence type="ECO:0000256" key="1">
    <source>
        <dbReference type="ARBA" id="ARBA00004141"/>
    </source>
</evidence>
<comment type="similarity">
    <text evidence="8">Belongs to the G-protein coupled receptor 1 family.</text>
</comment>
<dbReference type="Pfam" id="PF13853">
    <property type="entry name" value="7tm_4"/>
    <property type="match status" value="1"/>
</dbReference>
<name>F7G4B3_ORNAN</name>
<feature type="transmembrane region" description="Helical" evidence="9">
    <location>
        <begin position="140"/>
        <end position="159"/>
    </location>
</feature>
<reference evidence="11" key="2">
    <citation type="submission" date="2025-08" db="UniProtKB">
        <authorList>
            <consortium name="Ensembl"/>
        </authorList>
    </citation>
    <scope>IDENTIFICATION</scope>
    <source>
        <strain evidence="11">Glennie</strain>
    </source>
</reference>